<gene>
    <name evidence="2" type="ORF">AKJ09_09380</name>
</gene>
<accession>A0A0K1QAN3</accession>
<dbReference type="KEGG" id="llu:AKJ09_09380"/>
<dbReference type="AlphaFoldDB" id="A0A0K1QAN3"/>
<dbReference type="SUPFAM" id="SSF141371">
    <property type="entry name" value="PilZ domain-like"/>
    <property type="match status" value="1"/>
</dbReference>
<dbReference type="Gene3D" id="2.40.10.220">
    <property type="entry name" value="predicted glycosyltransferase like domains"/>
    <property type="match status" value="1"/>
</dbReference>
<dbReference type="Proteomes" id="UP000064967">
    <property type="component" value="Chromosome"/>
</dbReference>
<dbReference type="GO" id="GO:0035438">
    <property type="term" value="F:cyclic-di-GMP binding"/>
    <property type="evidence" value="ECO:0007669"/>
    <property type="project" value="InterPro"/>
</dbReference>
<evidence type="ECO:0000313" key="3">
    <source>
        <dbReference type="Proteomes" id="UP000064967"/>
    </source>
</evidence>
<dbReference type="InterPro" id="IPR009875">
    <property type="entry name" value="PilZ_domain"/>
</dbReference>
<evidence type="ECO:0000259" key="1">
    <source>
        <dbReference type="Pfam" id="PF07238"/>
    </source>
</evidence>
<feature type="domain" description="PilZ" evidence="1">
    <location>
        <begin position="14"/>
        <end position="110"/>
    </location>
</feature>
<name>A0A0K1QAN3_9BACT</name>
<reference evidence="2 3" key="1">
    <citation type="submission" date="2015-08" db="EMBL/GenBank/DDBJ databases">
        <authorList>
            <person name="Babu N.S."/>
            <person name="Beckwith C.J."/>
            <person name="Beseler K.G."/>
            <person name="Brison A."/>
            <person name="Carone J.V."/>
            <person name="Caskin T.P."/>
            <person name="Diamond M."/>
            <person name="Durham M.E."/>
            <person name="Foxe J.M."/>
            <person name="Go M."/>
            <person name="Henderson B.A."/>
            <person name="Jones I.B."/>
            <person name="McGettigan J.A."/>
            <person name="Micheletti S.J."/>
            <person name="Nasrallah M.E."/>
            <person name="Ortiz D."/>
            <person name="Piller C.R."/>
            <person name="Privatt S.R."/>
            <person name="Schneider S.L."/>
            <person name="Sharp S."/>
            <person name="Smith T.C."/>
            <person name="Stanton J.D."/>
            <person name="Ullery H.E."/>
            <person name="Wilson R.J."/>
            <person name="Serrano M.G."/>
            <person name="Buck G."/>
            <person name="Lee V."/>
            <person name="Wang Y."/>
            <person name="Carvalho R."/>
            <person name="Voegtly L."/>
            <person name="Shi R."/>
            <person name="Duckworth R."/>
            <person name="Johnson A."/>
            <person name="Loviza R."/>
            <person name="Walstead R."/>
            <person name="Shah Z."/>
            <person name="Kiflezghi M."/>
            <person name="Wade K."/>
            <person name="Ball S.L."/>
            <person name="Bradley K.W."/>
            <person name="Asai D.J."/>
            <person name="Bowman C.A."/>
            <person name="Russell D.A."/>
            <person name="Pope W.H."/>
            <person name="Jacobs-Sera D."/>
            <person name="Hendrix R.W."/>
            <person name="Hatfull G.F."/>
        </authorList>
    </citation>
    <scope>NUCLEOTIDE SEQUENCE [LARGE SCALE GENOMIC DNA]</scope>
    <source>
        <strain evidence="2 3">DSM 27648</strain>
    </source>
</reference>
<protein>
    <recommendedName>
        <fullName evidence="1">PilZ domain-containing protein</fullName>
    </recommendedName>
</protein>
<dbReference type="EMBL" id="CP012333">
    <property type="protein sequence ID" value="AKV02717.1"/>
    <property type="molecule type" value="Genomic_DNA"/>
</dbReference>
<evidence type="ECO:0000313" key="2">
    <source>
        <dbReference type="EMBL" id="AKV02717.1"/>
    </source>
</evidence>
<organism evidence="2 3">
    <name type="scientific">Labilithrix luteola</name>
    <dbReference type="NCBI Taxonomy" id="1391654"/>
    <lineage>
        <taxon>Bacteria</taxon>
        <taxon>Pseudomonadati</taxon>
        <taxon>Myxococcota</taxon>
        <taxon>Polyangia</taxon>
        <taxon>Polyangiales</taxon>
        <taxon>Labilitrichaceae</taxon>
        <taxon>Labilithrix</taxon>
    </lineage>
</organism>
<dbReference type="Pfam" id="PF07238">
    <property type="entry name" value="PilZ"/>
    <property type="match status" value="1"/>
</dbReference>
<dbReference type="STRING" id="1391654.AKJ09_09380"/>
<keyword evidence="3" id="KW-1185">Reference proteome</keyword>
<sequence length="146" mass="15892">MVRGSSSGAMTENLRRETRIDAKVPVVIHRGRTAVTVETSDISFRGLFVCTASPPPLRSLVRLRISLPQHAFDAHAMVVHVVESGEREAGIGMQFWGLAGPDRNAWDDYVRSVVATKRANLKKLAAEGQTPSGVTELPPVALRHAK</sequence>
<proteinExistence type="predicted"/>